<dbReference type="AlphaFoldDB" id="A0AAN5CXE0"/>
<protein>
    <submittedName>
        <fullName evidence="1">Uncharacterized protein</fullName>
    </submittedName>
</protein>
<sequence>CLIVDEYARERGKISLEAMLNIRCTEWYSVFHIAVCIPKRLWKLFCLRLKLRQDPFRVQRKIEFYRDWNLPSMNLVGFQSLVEYNVWCIAE</sequence>
<comment type="caution">
    <text evidence="1">The sequence shown here is derived from an EMBL/GenBank/DDBJ whole genome shotgun (WGS) entry which is preliminary data.</text>
</comment>
<dbReference type="EMBL" id="BTRK01000005">
    <property type="protein sequence ID" value="GMR51849.1"/>
    <property type="molecule type" value="Genomic_DNA"/>
</dbReference>
<organism evidence="1 2">
    <name type="scientific">Pristionchus mayeri</name>
    <dbReference type="NCBI Taxonomy" id="1317129"/>
    <lineage>
        <taxon>Eukaryota</taxon>
        <taxon>Metazoa</taxon>
        <taxon>Ecdysozoa</taxon>
        <taxon>Nematoda</taxon>
        <taxon>Chromadorea</taxon>
        <taxon>Rhabditida</taxon>
        <taxon>Rhabditina</taxon>
        <taxon>Diplogasteromorpha</taxon>
        <taxon>Diplogasteroidea</taxon>
        <taxon>Neodiplogasteridae</taxon>
        <taxon>Pristionchus</taxon>
    </lineage>
</organism>
<reference evidence="2" key="1">
    <citation type="submission" date="2022-10" db="EMBL/GenBank/DDBJ databases">
        <title>Genome assembly of Pristionchus species.</title>
        <authorList>
            <person name="Yoshida K."/>
            <person name="Sommer R.J."/>
        </authorList>
    </citation>
    <scope>NUCLEOTIDE SEQUENCE [LARGE SCALE GENOMIC DNA]</scope>
    <source>
        <strain evidence="2">RS5460</strain>
    </source>
</reference>
<feature type="non-terminal residue" evidence="1">
    <location>
        <position position="1"/>
    </location>
</feature>
<keyword evidence="2" id="KW-1185">Reference proteome</keyword>
<evidence type="ECO:0000313" key="1">
    <source>
        <dbReference type="EMBL" id="GMR51849.1"/>
    </source>
</evidence>
<gene>
    <name evidence="1" type="ORF">PMAYCL1PPCAC_22044</name>
</gene>
<name>A0AAN5CXE0_9BILA</name>
<feature type="non-terminal residue" evidence="1">
    <location>
        <position position="91"/>
    </location>
</feature>
<evidence type="ECO:0000313" key="2">
    <source>
        <dbReference type="Proteomes" id="UP001328107"/>
    </source>
</evidence>
<dbReference type="Proteomes" id="UP001328107">
    <property type="component" value="Unassembled WGS sequence"/>
</dbReference>
<accession>A0AAN5CXE0</accession>
<proteinExistence type="predicted"/>